<dbReference type="InterPro" id="IPR004358">
    <property type="entry name" value="Sig_transdc_His_kin-like_C"/>
</dbReference>
<keyword evidence="6" id="KW-0808">Transferase</keyword>
<dbReference type="SMART" id="SM00387">
    <property type="entry name" value="HATPase_c"/>
    <property type="match status" value="1"/>
</dbReference>
<evidence type="ECO:0000256" key="9">
    <source>
        <dbReference type="ARBA" id="ARBA00022840"/>
    </source>
</evidence>
<dbReference type="SMART" id="SM00388">
    <property type="entry name" value="HisKA"/>
    <property type="match status" value="1"/>
</dbReference>
<evidence type="ECO:0000313" key="12">
    <source>
        <dbReference type="EMBL" id="MCZ2720578.1"/>
    </source>
</evidence>
<dbReference type="PANTHER" id="PTHR44936">
    <property type="entry name" value="SENSOR PROTEIN CREC"/>
    <property type="match status" value="1"/>
</dbReference>
<organism evidence="12 13">
    <name type="scientific">Marinomonas phaeophyticola</name>
    <dbReference type="NCBI Taxonomy" id="3004091"/>
    <lineage>
        <taxon>Bacteria</taxon>
        <taxon>Pseudomonadati</taxon>
        <taxon>Pseudomonadota</taxon>
        <taxon>Gammaproteobacteria</taxon>
        <taxon>Oceanospirillales</taxon>
        <taxon>Oceanospirillaceae</taxon>
        <taxon>Marinomonas</taxon>
    </lineage>
</organism>
<evidence type="ECO:0000256" key="6">
    <source>
        <dbReference type="ARBA" id="ARBA00022679"/>
    </source>
</evidence>
<dbReference type="SUPFAM" id="SSF47384">
    <property type="entry name" value="Homodimeric domain of signal transducing histidine kinase"/>
    <property type="match status" value="1"/>
</dbReference>
<dbReference type="SUPFAM" id="SSF55874">
    <property type="entry name" value="ATPase domain of HSP90 chaperone/DNA topoisomerase II/histidine kinase"/>
    <property type="match status" value="1"/>
</dbReference>
<dbReference type="InterPro" id="IPR036890">
    <property type="entry name" value="HATPase_C_sf"/>
</dbReference>
<dbReference type="InterPro" id="IPR005467">
    <property type="entry name" value="His_kinase_dom"/>
</dbReference>
<feature type="transmembrane region" description="Helical" evidence="10">
    <location>
        <begin position="155"/>
        <end position="178"/>
    </location>
</feature>
<dbReference type="InterPro" id="IPR036097">
    <property type="entry name" value="HisK_dim/P_sf"/>
</dbReference>
<dbReference type="EMBL" id="JAPUBN010000010">
    <property type="protein sequence ID" value="MCZ2720578.1"/>
    <property type="molecule type" value="Genomic_DNA"/>
</dbReference>
<evidence type="ECO:0000256" key="7">
    <source>
        <dbReference type="ARBA" id="ARBA00022741"/>
    </source>
</evidence>
<dbReference type="PANTHER" id="PTHR44936:SF10">
    <property type="entry name" value="SENSOR PROTEIN RSTB"/>
    <property type="match status" value="1"/>
</dbReference>
<gene>
    <name evidence="12" type="ORF">O1D97_02675</name>
</gene>
<evidence type="ECO:0000256" key="3">
    <source>
        <dbReference type="ARBA" id="ARBA00012438"/>
    </source>
</evidence>
<evidence type="ECO:0000256" key="1">
    <source>
        <dbReference type="ARBA" id="ARBA00000085"/>
    </source>
</evidence>
<name>A0ABT4JQC2_9GAMM</name>
<keyword evidence="10" id="KW-0812">Transmembrane</keyword>
<evidence type="ECO:0000259" key="11">
    <source>
        <dbReference type="PROSITE" id="PS50109"/>
    </source>
</evidence>
<dbReference type="Gene3D" id="1.10.287.130">
    <property type="match status" value="1"/>
</dbReference>
<comment type="caution">
    <text evidence="12">The sequence shown here is derived from an EMBL/GenBank/DDBJ whole genome shotgun (WGS) entry which is preliminary data.</text>
</comment>
<comment type="subcellular location">
    <subcellularLocation>
        <location evidence="2">Cell membrane</location>
        <topology evidence="2">Multi-pass membrane protein</topology>
    </subcellularLocation>
</comment>
<accession>A0ABT4JQC2</accession>
<dbReference type="Pfam" id="PF00512">
    <property type="entry name" value="HisKA"/>
    <property type="match status" value="1"/>
</dbReference>
<dbReference type="InterPro" id="IPR003661">
    <property type="entry name" value="HisK_dim/P_dom"/>
</dbReference>
<evidence type="ECO:0000256" key="10">
    <source>
        <dbReference type="SAM" id="Phobius"/>
    </source>
</evidence>
<keyword evidence="5" id="KW-0597">Phosphoprotein</keyword>
<keyword evidence="9 12" id="KW-0067">ATP-binding</keyword>
<evidence type="ECO:0000256" key="4">
    <source>
        <dbReference type="ARBA" id="ARBA00022475"/>
    </source>
</evidence>
<sequence length="460" mass="51192">MCSDVGLSAINVMMGHDVPLSHYKWDIKNASTPLPSDQILAALEENLFDTTNITDGQINFYINNEIAFSSTISDKVRYYSIELLLKPIFASSLYSYSEKKSFLNVLPCVSAMDTESFPSHSDGLYTVHSDVGNGAFIWVKQGQPSLKVEATLRSLVNLTLLITSIVAIAIILMLILIWKELLRLESRRKTFEILTKQIARGVVDLPENLSDSGGALEELADSFGSMSSHIERLLRVQRDMTNAISHELRTPIARLRFGLEALKDDVHEDVLSTIYGLEGDVEELNTLVDEVLTYGKLEEGALTLNFTQVDINQIILSIIESNVSLLSDFDIEVDINSEQSSVSADSHHLHRALQNLILNATKYAKSRVKVSFVCDEESWQVDIDDDGPGIAFEDRDKVFIPFQRLDNSRTRASGGYGLGLAIVQKIAFWHGGAVLIDSSHLGGAKFSFIWSKNYHKKDVS</sequence>
<comment type="catalytic activity">
    <reaction evidence="1">
        <text>ATP + protein L-histidine = ADP + protein N-phospho-L-histidine.</text>
        <dbReference type="EC" id="2.7.13.3"/>
    </reaction>
</comment>
<keyword evidence="10" id="KW-1133">Transmembrane helix</keyword>
<feature type="domain" description="Histidine kinase" evidence="11">
    <location>
        <begin position="243"/>
        <end position="454"/>
    </location>
</feature>
<dbReference type="PRINTS" id="PR00344">
    <property type="entry name" value="BCTRLSENSOR"/>
</dbReference>
<evidence type="ECO:0000256" key="8">
    <source>
        <dbReference type="ARBA" id="ARBA00022777"/>
    </source>
</evidence>
<keyword evidence="8" id="KW-0418">Kinase</keyword>
<dbReference type="Pfam" id="PF02518">
    <property type="entry name" value="HATPase_c"/>
    <property type="match status" value="1"/>
</dbReference>
<dbReference type="Proteomes" id="UP001149719">
    <property type="component" value="Unassembled WGS sequence"/>
</dbReference>
<dbReference type="Gene3D" id="3.30.565.10">
    <property type="entry name" value="Histidine kinase-like ATPase, C-terminal domain"/>
    <property type="match status" value="1"/>
</dbReference>
<proteinExistence type="predicted"/>
<reference evidence="12" key="1">
    <citation type="submission" date="2022-12" db="EMBL/GenBank/DDBJ databases">
        <title>Marinomonas 15G1-11 sp. nov, isolated from marine algae.</title>
        <authorList>
            <person name="Butt M."/>
            <person name="Choi D.G."/>
            <person name="Kim J.M."/>
            <person name="Lee J.K."/>
            <person name="Baek J.H."/>
            <person name="Jeon C.O."/>
        </authorList>
    </citation>
    <scope>NUCLEOTIDE SEQUENCE</scope>
    <source>
        <strain evidence="12">15G1-11</strain>
    </source>
</reference>
<keyword evidence="4" id="KW-1003">Cell membrane</keyword>
<dbReference type="EC" id="2.7.13.3" evidence="3"/>
<keyword evidence="13" id="KW-1185">Reference proteome</keyword>
<evidence type="ECO:0000256" key="2">
    <source>
        <dbReference type="ARBA" id="ARBA00004651"/>
    </source>
</evidence>
<dbReference type="RefSeq" id="WP_269122593.1">
    <property type="nucleotide sequence ID" value="NZ_JAPUBN010000010.1"/>
</dbReference>
<keyword evidence="10" id="KW-0472">Membrane</keyword>
<dbReference type="InterPro" id="IPR003594">
    <property type="entry name" value="HATPase_dom"/>
</dbReference>
<keyword evidence="7" id="KW-0547">Nucleotide-binding</keyword>
<dbReference type="CDD" id="cd00082">
    <property type="entry name" value="HisKA"/>
    <property type="match status" value="1"/>
</dbReference>
<dbReference type="PROSITE" id="PS50109">
    <property type="entry name" value="HIS_KIN"/>
    <property type="match status" value="1"/>
</dbReference>
<protein>
    <recommendedName>
        <fullName evidence="3">histidine kinase</fullName>
        <ecNumber evidence="3">2.7.13.3</ecNumber>
    </recommendedName>
</protein>
<dbReference type="InterPro" id="IPR050980">
    <property type="entry name" value="2C_sensor_his_kinase"/>
</dbReference>
<evidence type="ECO:0000313" key="13">
    <source>
        <dbReference type="Proteomes" id="UP001149719"/>
    </source>
</evidence>
<dbReference type="GO" id="GO:0005524">
    <property type="term" value="F:ATP binding"/>
    <property type="evidence" value="ECO:0007669"/>
    <property type="project" value="UniProtKB-KW"/>
</dbReference>
<evidence type="ECO:0000256" key="5">
    <source>
        <dbReference type="ARBA" id="ARBA00022553"/>
    </source>
</evidence>